<evidence type="ECO:0000313" key="2">
    <source>
        <dbReference type="Proteomes" id="UP001211907"/>
    </source>
</evidence>
<dbReference type="Proteomes" id="UP001211907">
    <property type="component" value="Unassembled WGS sequence"/>
</dbReference>
<comment type="caution">
    <text evidence="1">The sequence shown here is derived from an EMBL/GenBank/DDBJ whole genome shotgun (WGS) entry which is preliminary data.</text>
</comment>
<dbReference type="AlphaFoldDB" id="A0AAD5SNR1"/>
<sequence>TCRKHGAIIATSHEHSYSRTHLLSDFSTQHIANTSNTLALAPGQTFAFVSGLGGDSMRKWYKNLNENPWWAAAVSKSNKGNYGALLCTFNKDAIVGTGHCKFKDIDDKIWDDFYIESQQATAADGSDASGGGGVVGGLVYGHDREDVVVNRVSRVNKLVEVALSDATDIVSFDRVSGKLYCGGGNSLGTELLHLANSWTSSFWHIFRYKIPLAEFNAERGDTIKSARLQVMGAHSSRWIVGSSGGVKDSFSSEIIGIRIGAIAPNSNFLEAALACDEQEQGSLTRYRKTKHENGEVETSIGQQRGGRADVDDKLFEKLVVNYVDWTHEDEGWEAGEVWVSPDVGHIVIQGIAGKTGEVVLAIEGRTTGDNDLRAIHGQHERLGMCVSPTLLVEIEGDFGH</sequence>
<evidence type="ECO:0000313" key="1">
    <source>
        <dbReference type="EMBL" id="KAJ3088483.1"/>
    </source>
</evidence>
<reference evidence="1" key="1">
    <citation type="submission" date="2020-05" db="EMBL/GenBank/DDBJ databases">
        <title>Phylogenomic resolution of chytrid fungi.</title>
        <authorList>
            <person name="Stajich J.E."/>
            <person name="Amses K."/>
            <person name="Simmons R."/>
            <person name="Seto K."/>
            <person name="Myers J."/>
            <person name="Bonds A."/>
            <person name="Quandt C.A."/>
            <person name="Barry K."/>
            <person name="Liu P."/>
            <person name="Grigoriev I."/>
            <person name="Longcore J.E."/>
            <person name="James T.Y."/>
        </authorList>
    </citation>
    <scope>NUCLEOTIDE SEQUENCE</scope>
    <source>
        <strain evidence="1">JEL0513</strain>
    </source>
</reference>
<keyword evidence="2" id="KW-1185">Reference proteome</keyword>
<dbReference type="EMBL" id="JADGJH010003846">
    <property type="protein sequence ID" value="KAJ3088483.1"/>
    <property type="molecule type" value="Genomic_DNA"/>
</dbReference>
<gene>
    <name evidence="1" type="ORF">HK100_008026</name>
</gene>
<organism evidence="1 2">
    <name type="scientific">Physocladia obscura</name>
    <dbReference type="NCBI Taxonomy" id="109957"/>
    <lineage>
        <taxon>Eukaryota</taxon>
        <taxon>Fungi</taxon>
        <taxon>Fungi incertae sedis</taxon>
        <taxon>Chytridiomycota</taxon>
        <taxon>Chytridiomycota incertae sedis</taxon>
        <taxon>Chytridiomycetes</taxon>
        <taxon>Chytridiales</taxon>
        <taxon>Chytriomycetaceae</taxon>
        <taxon>Physocladia</taxon>
    </lineage>
</organism>
<feature type="non-terminal residue" evidence="1">
    <location>
        <position position="1"/>
    </location>
</feature>
<protein>
    <submittedName>
        <fullName evidence="1">Uncharacterized protein</fullName>
    </submittedName>
</protein>
<accession>A0AAD5SNR1</accession>
<proteinExistence type="predicted"/>
<name>A0AAD5SNR1_9FUNG</name>